<comment type="subcellular location">
    <subcellularLocation>
        <location evidence="1">Cell outer membrane</location>
    </subcellularLocation>
</comment>
<dbReference type="SUPFAM" id="SSF103088">
    <property type="entry name" value="OmpA-like"/>
    <property type="match status" value="1"/>
</dbReference>
<feature type="region of interest" description="Disordered" evidence="5">
    <location>
        <begin position="178"/>
        <end position="203"/>
    </location>
</feature>
<feature type="domain" description="OmpA-like" evidence="7">
    <location>
        <begin position="89"/>
        <end position="203"/>
    </location>
</feature>
<dbReference type="InterPro" id="IPR050330">
    <property type="entry name" value="Bact_OuterMem_StrucFunc"/>
</dbReference>
<evidence type="ECO:0000256" key="5">
    <source>
        <dbReference type="SAM" id="MobiDB-lite"/>
    </source>
</evidence>
<feature type="chain" id="PRO_5045691481" evidence="6">
    <location>
        <begin position="25"/>
        <end position="203"/>
    </location>
</feature>
<evidence type="ECO:0000259" key="7">
    <source>
        <dbReference type="PROSITE" id="PS51123"/>
    </source>
</evidence>
<dbReference type="PRINTS" id="PR01021">
    <property type="entry name" value="OMPADOMAIN"/>
</dbReference>
<keyword evidence="3" id="KW-0998">Cell outer membrane</keyword>
<dbReference type="EMBL" id="JBHRXX010000002">
    <property type="protein sequence ID" value="MFC3683270.1"/>
    <property type="molecule type" value="Genomic_DNA"/>
</dbReference>
<accession>A0ABV7W0I3</accession>
<keyword evidence="9" id="KW-1185">Reference proteome</keyword>
<evidence type="ECO:0000313" key="9">
    <source>
        <dbReference type="Proteomes" id="UP001595729"/>
    </source>
</evidence>
<gene>
    <name evidence="8" type="ORF">ACFOPI_06665</name>
</gene>
<evidence type="ECO:0000256" key="6">
    <source>
        <dbReference type="SAM" id="SignalP"/>
    </source>
</evidence>
<dbReference type="InterPro" id="IPR036737">
    <property type="entry name" value="OmpA-like_sf"/>
</dbReference>
<evidence type="ECO:0000256" key="4">
    <source>
        <dbReference type="PROSITE-ProRule" id="PRU00473"/>
    </source>
</evidence>
<evidence type="ECO:0000256" key="1">
    <source>
        <dbReference type="ARBA" id="ARBA00004442"/>
    </source>
</evidence>
<feature type="compositionally biased region" description="Basic and acidic residues" evidence="5">
    <location>
        <begin position="191"/>
        <end position="203"/>
    </location>
</feature>
<dbReference type="Proteomes" id="UP001595729">
    <property type="component" value="Unassembled WGS sequence"/>
</dbReference>
<evidence type="ECO:0000256" key="2">
    <source>
        <dbReference type="ARBA" id="ARBA00023136"/>
    </source>
</evidence>
<evidence type="ECO:0000313" key="8">
    <source>
        <dbReference type="EMBL" id="MFC3683270.1"/>
    </source>
</evidence>
<protein>
    <submittedName>
        <fullName evidence="8">OmpA family protein</fullName>
    </submittedName>
</protein>
<dbReference type="PROSITE" id="PS51123">
    <property type="entry name" value="OMPA_2"/>
    <property type="match status" value="1"/>
</dbReference>
<organism evidence="8 9">
    <name type="scientific">Hydrogenophaga luteola</name>
    <dbReference type="NCBI Taxonomy" id="1591122"/>
    <lineage>
        <taxon>Bacteria</taxon>
        <taxon>Pseudomonadati</taxon>
        <taxon>Pseudomonadota</taxon>
        <taxon>Betaproteobacteria</taxon>
        <taxon>Burkholderiales</taxon>
        <taxon>Comamonadaceae</taxon>
        <taxon>Hydrogenophaga</taxon>
    </lineage>
</organism>
<dbReference type="InterPro" id="IPR006665">
    <property type="entry name" value="OmpA-like"/>
</dbReference>
<dbReference type="CDD" id="cd07185">
    <property type="entry name" value="OmpA_C-like"/>
    <property type="match status" value="1"/>
</dbReference>
<comment type="caution">
    <text evidence="8">The sequence shown here is derived from an EMBL/GenBank/DDBJ whole genome shotgun (WGS) entry which is preliminary data.</text>
</comment>
<reference evidence="9" key="1">
    <citation type="journal article" date="2019" name="Int. J. Syst. Evol. Microbiol.">
        <title>The Global Catalogue of Microorganisms (GCM) 10K type strain sequencing project: providing services to taxonomists for standard genome sequencing and annotation.</title>
        <authorList>
            <consortium name="The Broad Institute Genomics Platform"/>
            <consortium name="The Broad Institute Genome Sequencing Center for Infectious Disease"/>
            <person name="Wu L."/>
            <person name="Ma J."/>
        </authorList>
    </citation>
    <scope>NUCLEOTIDE SEQUENCE [LARGE SCALE GENOMIC DNA]</scope>
    <source>
        <strain evidence="9">KCTC 42501</strain>
    </source>
</reference>
<keyword evidence="6" id="KW-0732">Signal</keyword>
<dbReference type="PANTHER" id="PTHR30329:SF21">
    <property type="entry name" value="LIPOPROTEIN YIAD-RELATED"/>
    <property type="match status" value="1"/>
</dbReference>
<dbReference type="RefSeq" id="WP_382172315.1">
    <property type="nucleotide sequence ID" value="NZ_JBHRXX010000002.1"/>
</dbReference>
<proteinExistence type="predicted"/>
<dbReference type="InterPro" id="IPR006664">
    <property type="entry name" value="OMP_bac"/>
</dbReference>
<sequence>MTFPLIRRITVLSAAAASASVLCAACAPAGRVTLLPQPERPSAVVVSTAQGSAELASPYAAAELGHKGELQPAQSSEAEVRERYPVLLKLAPPAPQRFTLNFQPGTSDLTPESAAELDQVFATARARSGGEIVIVGHTDRQGAAEANDALSLQRANAIRDLLVGKGFRPELIEPVGRGEREPVVPTDDDVPEPRNRRAEIVVR</sequence>
<dbReference type="Gene3D" id="3.30.1330.60">
    <property type="entry name" value="OmpA-like domain"/>
    <property type="match status" value="1"/>
</dbReference>
<dbReference type="Pfam" id="PF00691">
    <property type="entry name" value="OmpA"/>
    <property type="match status" value="1"/>
</dbReference>
<name>A0ABV7W0I3_9BURK</name>
<evidence type="ECO:0000256" key="3">
    <source>
        <dbReference type="ARBA" id="ARBA00023237"/>
    </source>
</evidence>
<keyword evidence="2 4" id="KW-0472">Membrane</keyword>
<feature type="signal peptide" evidence="6">
    <location>
        <begin position="1"/>
        <end position="24"/>
    </location>
</feature>
<dbReference type="PANTHER" id="PTHR30329">
    <property type="entry name" value="STATOR ELEMENT OF FLAGELLAR MOTOR COMPLEX"/>
    <property type="match status" value="1"/>
</dbReference>